<dbReference type="InterPro" id="IPR013083">
    <property type="entry name" value="Znf_RING/FYVE/PHD"/>
</dbReference>
<keyword evidence="2" id="KW-0863">Zinc-finger</keyword>
<dbReference type="SUPFAM" id="SSF57850">
    <property type="entry name" value="RING/U-box"/>
    <property type="match status" value="1"/>
</dbReference>
<sequence>MEGHLWADDAAWFLQAKLKEWRPASESCRLSTPVVIKLHCTVLHFHGGQVMQEPPCPFHCYVYTLGEFLHDECRRQAISFVLFHGGAYGHDFLHARSLEEELFTFCNDPVESALNVGRGIEITVGIRFYRHWIGLVHSFVVGVPASSDAVKELAVVKYERGGDVREESCRICLEEFDEGVEVMRMPCMHAFHGGCLTRWLESNHICPLCRHAIADSAGPRSTFPLHRSVFVPRFTDDLLQSPSRY</sequence>
<dbReference type="Proteomes" id="UP001055439">
    <property type="component" value="Chromosome 6"/>
</dbReference>
<evidence type="ECO:0000313" key="6">
    <source>
        <dbReference type="EMBL" id="URE11434.1"/>
    </source>
</evidence>
<dbReference type="AlphaFoldDB" id="A0A9E7KBV5"/>
<keyword evidence="7" id="KW-1185">Reference proteome</keyword>
<gene>
    <name evidence="6" type="ORF">MUK42_22058</name>
</gene>
<dbReference type="InterPro" id="IPR011016">
    <property type="entry name" value="Znf_RING-CH"/>
</dbReference>
<keyword evidence="1" id="KW-0479">Metal-binding</keyword>
<dbReference type="SMART" id="SM00744">
    <property type="entry name" value="RINGv"/>
    <property type="match status" value="1"/>
</dbReference>
<dbReference type="InterPro" id="IPR001841">
    <property type="entry name" value="Znf_RING"/>
</dbReference>
<dbReference type="Gene3D" id="3.30.40.10">
    <property type="entry name" value="Zinc/RING finger domain, C3HC4 (zinc finger)"/>
    <property type="match status" value="1"/>
</dbReference>
<evidence type="ECO:0000256" key="1">
    <source>
        <dbReference type="ARBA" id="ARBA00022723"/>
    </source>
</evidence>
<evidence type="ECO:0000259" key="5">
    <source>
        <dbReference type="SMART" id="SM00744"/>
    </source>
</evidence>
<feature type="domain" description="RING-type" evidence="4">
    <location>
        <begin position="169"/>
        <end position="209"/>
    </location>
</feature>
<evidence type="ECO:0000256" key="3">
    <source>
        <dbReference type="ARBA" id="ARBA00022833"/>
    </source>
</evidence>
<dbReference type="GO" id="GO:0006511">
    <property type="term" value="P:ubiquitin-dependent protein catabolic process"/>
    <property type="evidence" value="ECO:0007669"/>
    <property type="project" value="TreeGrafter"/>
</dbReference>
<name>A0A9E7KBV5_9LILI</name>
<keyword evidence="3" id="KW-0862">Zinc</keyword>
<dbReference type="PANTHER" id="PTHR45931">
    <property type="entry name" value="SI:CH211-59O9.10"/>
    <property type="match status" value="1"/>
</dbReference>
<dbReference type="SMART" id="SM00184">
    <property type="entry name" value="RING"/>
    <property type="match status" value="1"/>
</dbReference>
<dbReference type="OrthoDB" id="21204at2759"/>
<evidence type="ECO:0000256" key="2">
    <source>
        <dbReference type="ARBA" id="ARBA00022771"/>
    </source>
</evidence>
<evidence type="ECO:0000313" key="7">
    <source>
        <dbReference type="Proteomes" id="UP001055439"/>
    </source>
</evidence>
<proteinExistence type="predicted"/>
<dbReference type="GO" id="GO:0005634">
    <property type="term" value="C:nucleus"/>
    <property type="evidence" value="ECO:0007669"/>
    <property type="project" value="TreeGrafter"/>
</dbReference>
<evidence type="ECO:0000259" key="4">
    <source>
        <dbReference type="SMART" id="SM00184"/>
    </source>
</evidence>
<dbReference type="InterPro" id="IPR051834">
    <property type="entry name" value="RING_finger_E3_ligase"/>
</dbReference>
<protein>
    <submittedName>
        <fullName evidence="6">Zinc finger protein</fullName>
    </submittedName>
</protein>
<organism evidence="6 7">
    <name type="scientific">Musa troglodytarum</name>
    <name type="common">fe'i banana</name>
    <dbReference type="NCBI Taxonomy" id="320322"/>
    <lineage>
        <taxon>Eukaryota</taxon>
        <taxon>Viridiplantae</taxon>
        <taxon>Streptophyta</taxon>
        <taxon>Embryophyta</taxon>
        <taxon>Tracheophyta</taxon>
        <taxon>Spermatophyta</taxon>
        <taxon>Magnoliopsida</taxon>
        <taxon>Liliopsida</taxon>
        <taxon>Zingiberales</taxon>
        <taxon>Musaceae</taxon>
        <taxon>Musa</taxon>
    </lineage>
</organism>
<dbReference type="Pfam" id="PF13639">
    <property type="entry name" value="zf-RING_2"/>
    <property type="match status" value="1"/>
</dbReference>
<accession>A0A9E7KBV5</accession>
<dbReference type="PANTHER" id="PTHR45931:SF3">
    <property type="entry name" value="RING ZINC FINGER-CONTAINING PROTEIN"/>
    <property type="match status" value="1"/>
</dbReference>
<reference evidence="6" key="1">
    <citation type="submission" date="2022-05" db="EMBL/GenBank/DDBJ databases">
        <title>The Musa troglodytarum L. genome provides insights into the mechanism of non-climacteric behaviour and enrichment of carotenoids.</title>
        <authorList>
            <person name="Wang J."/>
        </authorList>
    </citation>
    <scope>NUCLEOTIDE SEQUENCE</scope>
    <source>
        <tissue evidence="6">Leaf</tissue>
    </source>
</reference>
<dbReference type="GO" id="GO:0008270">
    <property type="term" value="F:zinc ion binding"/>
    <property type="evidence" value="ECO:0007669"/>
    <property type="project" value="UniProtKB-KW"/>
</dbReference>
<feature type="domain" description="RING-CH-type" evidence="5">
    <location>
        <begin position="168"/>
        <end position="210"/>
    </location>
</feature>
<dbReference type="GO" id="GO:0061630">
    <property type="term" value="F:ubiquitin protein ligase activity"/>
    <property type="evidence" value="ECO:0007669"/>
    <property type="project" value="TreeGrafter"/>
</dbReference>
<dbReference type="EMBL" id="CP097508">
    <property type="protein sequence ID" value="URE11434.1"/>
    <property type="molecule type" value="Genomic_DNA"/>
</dbReference>